<name>A0A2T4N2H6_AERVE</name>
<reference evidence="2 3" key="1">
    <citation type="submission" date="2018-03" db="EMBL/GenBank/DDBJ databases">
        <title>Aeromonas veronii whole genome sequencing and analysis.</title>
        <authorList>
            <person name="Xie H."/>
            <person name="Liu T."/>
            <person name="Wang K."/>
        </authorList>
    </citation>
    <scope>NUCLEOTIDE SEQUENCE [LARGE SCALE GENOMIC DNA]</scope>
    <source>
        <strain evidence="2 3">XH.VA.1</strain>
    </source>
</reference>
<dbReference type="Proteomes" id="UP000241986">
    <property type="component" value="Unassembled WGS sequence"/>
</dbReference>
<keyword evidence="1" id="KW-0175">Coiled coil</keyword>
<evidence type="ECO:0000256" key="1">
    <source>
        <dbReference type="SAM" id="Coils"/>
    </source>
</evidence>
<comment type="caution">
    <text evidence="2">The sequence shown here is derived from an EMBL/GenBank/DDBJ whole genome shotgun (WGS) entry which is preliminary data.</text>
</comment>
<dbReference type="EMBL" id="PZKL01000026">
    <property type="protein sequence ID" value="PTH81051.1"/>
    <property type="molecule type" value="Genomic_DNA"/>
</dbReference>
<dbReference type="RefSeq" id="WP_107683362.1">
    <property type="nucleotide sequence ID" value="NZ_PZKL01000026.1"/>
</dbReference>
<gene>
    <name evidence="2" type="ORF">DAA48_10925</name>
</gene>
<organism evidence="2 3">
    <name type="scientific">Aeromonas veronii</name>
    <dbReference type="NCBI Taxonomy" id="654"/>
    <lineage>
        <taxon>Bacteria</taxon>
        <taxon>Pseudomonadati</taxon>
        <taxon>Pseudomonadota</taxon>
        <taxon>Gammaproteobacteria</taxon>
        <taxon>Aeromonadales</taxon>
        <taxon>Aeromonadaceae</taxon>
        <taxon>Aeromonas</taxon>
    </lineage>
</organism>
<accession>A0A2T4N2H6</accession>
<sequence>MARILMTRALDDNGHIVDVKDVVSGKGCNCTCIGCQGAVWAMKGQVKAHYFSHEPNSVEQNACTWKPETEIHILAKEVLATDRQLLLPIGTINPIHQNISFDEMVCEVYEGRVIPDVIGFIEGEKVLIEIAVTHFCDRGKVKELKRVNATCIELDLSGFRVKGEIISKEEIRDYLKKCPKKWVSVAPVGNFSEIIYSHNRQQLLSLQHQYSSLRSKHDAEVKRFNAEYNAIKNTSQSELSDMQKIIQQARYAESNANTILKQWDRIRIDKESFILEAQEKIILLEDQYRSFEMELKDRLYHIQDEIDKKQALLSDLLNLDELKAEFYLQVDDINIKIKAKEAQLDAGEVEIRRRSSSLDLIQKNLNDSLISLQEREDALTERSKDLANIVEIKSREQAKVMFEQLLKEKSNEIKALEEKERKAKKDIDDLRRKYSSYIKIP</sequence>
<dbReference type="AlphaFoldDB" id="A0A2T4N2H6"/>
<evidence type="ECO:0000313" key="3">
    <source>
        <dbReference type="Proteomes" id="UP000241986"/>
    </source>
</evidence>
<protein>
    <submittedName>
        <fullName evidence="2">Uncharacterized protein</fullName>
    </submittedName>
</protein>
<feature type="coiled-coil region" evidence="1">
    <location>
        <begin position="362"/>
        <end position="433"/>
    </location>
</feature>
<proteinExistence type="predicted"/>
<evidence type="ECO:0000313" key="2">
    <source>
        <dbReference type="EMBL" id="PTH81051.1"/>
    </source>
</evidence>